<dbReference type="Gene3D" id="1.20.950.20">
    <property type="entry name" value="Transmembrane di-heme cytochromes, Chain C"/>
    <property type="match status" value="1"/>
</dbReference>
<dbReference type="Pfam" id="PF01292">
    <property type="entry name" value="Ni_hydr_CYTB"/>
    <property type="match status" value="1"/>
</dbReference>
<keyword evidence="10" id="KW-0408">Iron</keyword>
<feature type="domain" description="Cytochrome b561 bacterial/Ni-hydrogenase" evidence="13">
    <location>
        <begin position="9"/>
        <end position="194"/>
    </location>
</feature>
<keyword evidence="4" id="KW-1003">Cell membrane</keyword>
<dbReference type="GO" id="GO:0005506">
    <property type="term" value="F:iron ion binding"/>
    <property type="evidence" value="ECO:0007669"/>
    <property type="project" value="InterPro"/>
</dbReference>
<dbReference type="AlphaFoldDB" id="A0A370DLF7"/>
<keyword evidence="3" id="KW-0813">Transport</keyword>
<proteinExistence type="inferred from homology"/>
<feature type="transmembrane region" description="Helical" evidence="12">
    <location>
        <begin position="152"/>
        <end position="179"/>
    </location>
</feature>
<dbReference type="InterPro" id="IPR000516">
    <property type="entry name" value="Ni-dep_Hydgase_cyt-B"/>
</dbReference>
<dbReference type="PRINTS" id="PR00161">
    <property type="entry name" value="NIHGNASECYTB"/>
</dbReference>
<reference evidence="14 15" key="1">
    <citation type="journal article" date="2018" name="ISME J.">
        <title>Endosymbiont genomes yield clues of tubeworm success.</title>
        <authorList>
            <person name="Li Y."/>
            <person name="Liles M.R."/>
            <person name="Halanych K.M."/>
        </authorList>
    </citation>
    <scope>NUCLEOTIDE SEQUENCE [LARGE SCALE GENOMIC DNA]</scope>
    <source>
        <strain evidence="14">A1422</strain>
    </source>
</reference>
<evidence type="ECO:0000313" key="15">
    <source>
        <dbReference type="Proteomes" id="UP000255508"/>
    </source>
</evidence>
<protein>
    <submittedName>
        <fullName evidence="14">Cytochrome B</fullName>
    </submittedName>
</protein>
<keyword evidence="11 12" id="KW-0472">Membrane</keyword>
<evidence type="ECO:0000256" key="5">
    <source>
        <dbReference type="ARBA" id="ARBA00022617"/>
    </source>
</evidence>
<evidence type="ECO:0000256" key="8">
    <source>
        <dbReference type="ARBA" id="ARBA00022982"/>
    </source>
</evidence>
<dbReference type="GO" id="GO:0005886">
    <property type="term" value="C:plasma membrane"/>
    <property type="evidence" value="ECO:0007669"/>
    <property type="project" value="UniProtKB-SubCell"/>
</dbReference>
<feature type="transmembrane region" description="Helical" evidence="12">
    <location>
        <begin position="117"/>
        <end position="140"/>
    </location>
</feature>
<evidence type="ECO:0000256" key="7">
    <source>
        <dbReference type="ARBA" id="ARBA00022723"/>
    </source>
</evidence>
<evidence type="ECO:0000256" key="1">
    <source>
        <dbReference type="ARBA" id="ARBA00004651"/>
    </source>
</evidence>
<dbReference type="Proteomes" id="UP000255508">
    <property type="component" value="Unassembled WGS sequence"/>
</dbReference>
<evidence type="ECO:0000259" key="13">
    <source>
        <dbReference type="Pfam" id="PF01292"/>
    </source>
</evidence>
<evidence type="ECO:0000256" key="6">
    <source>
        <dbReference type="ARBA" id="ARBA00022692"/>
    </source>
</evidence>
<comment type="subcellular location">
    <subcellularLocation>
        <location evidence="1">Cell membrane</location>
        <topology evidence="1">Multi-pass membrane protein</topology>
    </subcellularLocation>
</comment>
<evidence type="ECO:0000256" key="12">
    <source>
        <dbReference type="SAM" id="Phobius"/>
    </source>
</evidence>
<dbReference type="GO" id="GO:0020037">
    <property type="term" value="F:heme binding"/>
    <property type="evidence" value="ECO:0007669"/>
    <property type="project" value="TreeGrafter"/>
</dbReference>
<dbReference type="InterPro" id="IPR011577">
    <property type="entry name" value="Cyt_b561_bac/Ni-Hgenase"/>
</dbReference>
<evidence type="ECO:0000256" key="2">
    <source>
        <dbReference type="ARBA" id="ARBA00008622"/>
    </source>
</evidence>
<evidence type="ECO:0000256" key="3">
    <source>
        <dbReference type="ARBA" id="ARBA00022448"/>
    </source>
</evidence>
<dbReference type="PANTHER" id="PTHR30485:SF1">
    <property type="entry name" value="CYTOCHROME YDHU-RELATED"/>
    <property type="match status" value="1"/>
</dbReference>
<name>A0A370DLF7_9GAMM</name>
<evidence type="ECO:0000256" key="11">
    <source>
        <dbReference type="ARBA" id="ARBA00023136"/>
    </source>
</evidence>
<evidence type="ECO:0000256" key="9">
    <source>
        <dbReference type="ARBA" id="ARBA00022989"/>
    </source>
</evidence>
<comment type="similarity">
    <text evidence="2">Belongs to the HupC/HyaC/HydC family.</text>
</comment>
<dbReference type="GO" id="GO:0022904">
    <property type="term" value="P:respiratory electron transport chain"/>
    <property type="evidence" value="ECO:0007669"/>
    <property type="project" value="InterPro"/>
</dbReference>
<keyword evidence="6 12" id="KW-0812">Transmembrane</keyword>
<gene>
    <name evidence="14" type="ORF">DIZ79_16985</name>
</gene>
<organism evidence="14 15">
    <name type="scientific">endosymbiont of Lamellibrachia luymesi</name>
    <dbReference type="NCBI Taxonomy" id="2200907"/>
    <lineage>
        <taxon>Bacteria</taxon>
        <taxon>Pseudomonadati</taxon>
        <taxon>Pseudomonadota</taxon>
        <taxon>Gammaproteobacteria</taxon>
        <taxon>sulfur-oxidizing symbionts</taxon>
    </lineage>
</organism>
<evidence type="ECO:0000313" key="14">
    <source>
        <dbReference type="EMBL" id="RDH85204.1"/>
    </source>
</evidence>
<keyword evidence="7" id="KW-0479">Metal-binding</keyword>
<keyword evidence="8" id="KW-0249">Electron transport</keyword>
<evidence type="ECO:0000256" key="4">
    <source>
        <dbReference type="ARBA" id="ARBA00022475"/>
    </source>
</evidence>
<dbReference type="GO" id="GO:0009055">
    <property type="term" value="F:electron transfer activity"/>
    <property type="evidence" value="ECO:0007669"/>
    <property type="project" value="InterPro"/>
</dbReference>
<dbReference type="PANTHER" id="PTHR30485">
    <property type="entry name" value="NI/FE-HYDROGENASE 1 B-TYPE CYTOCHROME SUBUNIT"/>
    <property type="match status" value="1"/>
</dbReference>
<dbReference type="EMBL" id="QFXD01000302">
    <property type="protein sequence ID" value="RDH85204.1"/>
    <property type="molecule type" value="Genomic_DNA"/>
</dbReference>
<dbReference type="InterPro" id="IPR051542">
    <property type="entry name" value="Hydrogenase_cytochrome"/>
</dbReference>
<accession>A0A370DLF7</accession>
<evidence type="ECO:0000256" key="10">
    <source>
        <dbReference type="ARBA" id="ARBA00023004"/>
    </source>
</evidence>
<comment type="caution">
    <text evidence="14">The sequence shown here is derived from an EMBL/GenBank/DDBJ whole genome shotgun (WGS) entry which is preliminary data.</text>
</comment>
<sequence>MTMHKILVFKRFERLWHWSQMALVFTLLFTGFAVHGTHSLISFGDAVTVHTWAAIVLLVIWAFAIFWLFTTGQWRHYLPTTEHFITVARFYAFGIFKGEHHPYRKTYRRKHNPLQALTYLMVKIAIFPAIWISGIAYLLISFGQGELFEWIGIGPIALIHTIAALAILLFVIAHVYLLTTGHSFIDHVKPMITGYDDVELSDEELAYLKANEPGVIKEGD</sequence>
<keyword evidence="5" id="KW-0349">Heme</keyword>
<keyword evidence="9 12" id="KW-1133">Transmembrane helix</keyword>
<dbReference type="SUPFAM" id="SSF81342">
    <property type="entry name" value="Transmembrane di-heme cytochromes"/>
    <property type="match status" value="1"/>
</dbReference>
<dbReference type="InterPro" id="IPR016174">
    <property type="entry name" value="Di-haem_cyt_TM"/>
</dbReference>
<feature type="transmembrane region" description="Helical" evidence="12">
    <location>
        <begin position="49"/>
        <end position="69"/>
    </location>
</feature>